<evidence type="ECO:0000313" key="2">
    <source>
        <dbReference type="Proteomes" id="UP000177515"/>
    </source>
</evidence>
<evidence type="ECO:0000313" key="1">
    <source>
        <dbReference type="EMBL" id="AOZ04697.1"/>
    </source>
</evidence>
<reference evidence="1 2" key="1">
    <citation type="submission" date="2016-10" db="EMBL/GenBank/DDBJ databases">
        <title>Complete genome sequences of three Cupriavidus strains isolated from various Malaysian environments.</title>
        <authorList>
            <person name="Abdullah A.A.-A."/>
            <person name="Shafie N.A.H."/>
            <person name="Lau N.S."/>
        </authorList>
    </citation>
    <scope>NUCLEOTIDE SEQUENCE [LARGE SCALE GENOMIC DNA]</scope>
    <source>
        <strain evidence="1 2">USMAA1020</strain>
    </source>
</reference>
<gene>
    <name evidence="1" type="ORF">BKK80_01720</name>
</gene>
<dbReference type="Proteomes" id="UP000177515">
    <property type="component" value="Chromosome 1"/>
</dbReference>
<proteinExistence type="predicted"/>
<protein>
    <submittedName>
        <fullName evidence="1">Uncharacterized protein</fullName>
    </submittedName>
</protein>
<accession>A0ABN4TC05</accession>
<keyword evidence="2" id="KW-1185">Reference proteome</keyword>
<sequence length="79" mass="8872">MLKAIVLLLVGLSWNAYACKLPYIEYEPVFEVGDRALSGSEVKRMAFWRSDTRRAFPAGFRVDIVVWQNSYAGISASLA</sequence>
<dbReference type="RefSeq" id="WP_071068509.1">
    <property type="nucleotide sequence ID" value="NZ_CP017754.1"/>
</dbReference>
<dbReference type="EMBL" id="CP017754">
    <property type="protein sequence ID" value="AOZ04697.1"/>
    <property type="molecule type" value="Genomic_DNA"/>
</dbReference>
<name>A0ABN4TC05_9BURK</name>
<organism evidence="1 2">
    <name type="scientific">Cupriavidus malaysiensis</name>
    <dbReference type="NCBI Taxonomy" id="367825"/>
    <lineage>
        <taxon>Bacteria</taxon>
        <taxon>Pseudomonadati</taxon>
        <taxon>Pseudomonadota</taxon>
        <taxon>Betaproteobacteria</taxon>
        <taxon>Burkholderiales</taxon>
        <taxon>Burkholderiaceae</taxon>
        <taxon>Cupriavidus</taxon>
    </lineage>
</organism>